<reference evidence="2" key="2">
    <citation type="submission" date="2021-09" db="EMBL/GenBank/DDBJ databases">
        <authorList>
            <person name="Gilroy R."/>
        </authorList>
    </citation>
    <scope>NUCLEOTIDE SEQUENCE</scope>
    <source>
        <strain evidence="2">CHK173-2145</strain>
    </source>
</reference>
<protein>
    <submittedName>
        <fullName evidence="2">Uncharacterized protein</fullName>
    </submittedName>
</protein>
<gene>
    <name evidence="2" type="ORF">K8U88_06660</name>
</gene>
<dbReference type="Proteomes" id="UP000721920">
    <property type="component" value="Unassembled WGS sequence"/>
</dbReference>
<keyword evidence="1" id="KW-0472">Membrane</keyword>
<name>A0A921JXV7_9LACO</name>
<dbReference type="AlphaFoldDB" id="A0A921JXV7"/>
<organism evidence="2 3">
    <name type="scientific">Levilactobacillus hammesii</name>
    <dbReference type="NCBI Taxonomy" id="267633"/>
    <lineage>
        <taxon>Bacteria</taxon>
        <taxon>Bacillati</taxon>
        <taxon>Bacillota</taxon>
        <taxon>Bacilli</taxon>
        <taxon>Lactobacillales</taxon>
        <taxon>Lactobacillaceae</taxon>
        <taxon>Levilactobacillus</taxon>
    </lineage>
</organism>
<feature type="transmembrane region" description="Helical" evidence="1">
    <location>
        <begin position="7"/>
        <end position="27"/>
    </location>
</feature>
<reference evidence="2" key="1">
    <citation type="journal article" date="2021" name="PeerJ">
        <title>Extensive microbial diversity within the chicken gut microbiome revealed by metagenomics and culture.</title>
        <authorList>
            <person name="Gilroy R."/>
            <person name="Ravi A."/>
            <person name="Getino M."/>
            <person name="Pursley I."/>
            <person name="Horton D.L."/>
            <person name="Alikhan N.F."/>
            <person name="Baker D."/>
            <person name="Gharbi K."/>
            <person name="Hall N."/>
            <person name="Watson M."/>
            <person name="Adriaenssens E.M."/>
            <person name="Foster-Nyarko E."/>
            <person name="Jarju S."/>
            <person name="Secka A."/>
            <person name="Antonio M."/>
            <person name="Oren A."/>
            <person name="Chaudhuri R.R."/>
            <person name="La Ragione R."/>
            <person name="Hildebrand F."/>
            <person name="Pallen M.J."/>
        </authorList>
    </citation>
    <scope>NUCLEOTIDE SEQUENCE</scope>
    <source>
        <strain evidence="2">CHK173-2145</strain>
    </source>
</reference>
<keyword evidence="1" id="KW-0812">Transmembrane</keyword>
<feature type="transmembrane region" description="Helical" evidence="1">
    <location>
        <begin position="33"/>
        <end position="51"/>
    </location>
</feature>
<sequence length="57" mass="6445">MQLKTLIDSLIFIVIIGLVTFLIINFITDFRTTLLVVLALTAAGWVKAHFFKGHVDR</sequence>
<comment type="caution">
    <text evidence="2">The sequence shown here is derived from an EMBL/GenBank/DDBJ whole genome shotgun (WGS) entry which is preliminary data.</text>
</comment>
<proteinExistence type="predicted"/>
<keyword evidence="1" id="KW-1133">Transmembrane helix</keyword>
<accession>A0A921JXV7</accession>
<dbReference type="EMBL" id="DYXN01000099">
    <property type="protein sequence ID" value="HJE87252.1"/>
    <property type="molecule type" value="Genomic_DNA"/>
</dbReference>
<evidence type="ECO:0000313" key="3">
    <source>
        <dbReference type="Proteomes" id="UP000721920"/>
    </source>
</evidence>
<evidence type="ECO:0000256" key="1">
    <source>
        <dbReference type="SAM" id="Phobius"/>
    </source>
</evidence>
<evidence type="ECO:0000313" key="2">
    <source>
        <dbReference type="EMBL" id="HJE87252.1"/>
    </source>
</evidence>